<evidence type="ECO:0000256" key="1">
    <source>
        <dbReference type="SAM" id="MobiDB-lite"/>
    </source>
</evidence>
<comment type="caution">
    <text evidence="3">The sequence shown here is derived from an EMBL/GenBank/DDBJ whole genome shotgun (WGS) entry which is preliminary data.</text>
</comment>
<evidence type="ECO:0000313" key="4">
    <source>
        <dbReference type="Proteomes" id="UP000316196"/>
    </source>
</evidence>
<dbReference type="EMBL" id="VFOR01000002">
    <property type="protein sequence ID" value="TQL58220.1"/>
    <property type="molecule type" value="Genomic_DNA"/>
</dbReference>
<accession>A0A542ZD87</accession>
<name>A0A542ZD87_9ACTN</name>
<dbReference type="RefSeq" id="WP_170210048.1">
    <property type="nucleotide sequence ID" value="NZ_BAAAMD010000002.1"/>
</dbReference>
<evidence type="ECO:0000313" key="3">
    <source>
        <dbReference type="EMBL" id="TQL58220.1"/>
    </source>
</evidence>
<keyword evidence="2" id="KW-0812">Transmembrane</keyword>
<dbReference type="Proteomes" id="UP000316196">
    <property type="component" value="Unassembled WGS sequence"/>
</dbReference>
<organism evidence="3 4">
    <name type="scientific">Propioniferax innocua</name>
    <dbReference type="NCBI Taxonomy" id="1753"/>
    <lineage>
        <taxon>Bacteria</taxon>
        <taxon>Bacillati</taxon>
        <taxon>Actinomycetota</taxon>
        <taxon>Actinomycetes</taxon>
        <taxon>Propionibacteriales</taxon>
        <taxon>Propionibacteriaceae</taxon>
        <taxon>Propioniferax</taxon>
    </lineage>
</organism>
<keyword evidence="4" id="KW-1185">Reference proteome</keyword>
<protein>
    <submittedName>
        <fullName evidence="3">Uncharacterized protein</fullName>
    </submittedName>
</protein>
<keyword evidence="2" id="KW-0472">Membrane</keyword>
<reference evidence="3 4" key="1">
    <citation type="submission" date="2019-06" db="EMBL/GenBank/DDBJ databases">
        <title>Sequencing the genomes of 1000 actinobacteria strains.</title>
        <authorList>
            <person name="Klenk H.-P."/>
        </authorList>
    </citation>
    <scope>NUCLEOTIDE SEQUENCE [LARGE SCALE GENOMIC DNA]</scope>
    <source>
        <strain evidence="3 4">DSM 8251</strain>
    </source>
</reference>
<feature type="transmembrane region" description="Helical" evidence="2">
    <location>
        <begin position="6"/>
        <end position="28"/>
    </location>
</feature>
<feature type="transmembrane region" description="Helical" evidence="2">
    <location>
        <begin position="70"/>
        <end position="90"/>
    </location>
</feature>
<keyword evidence="2" id="KW-1133">Transmembrane helix</keyword>
<proteinExistence type="predicted"/>
<feature type="compositionally biased region" description="Low complexity" evidence="1">
    <location>
        <begin position="116"/>
        <end position="143"/>
    </location>
</feature>
<dbReference type="AlphaFoldDB" id="A0A542ZD87"/>
<evidence type="ECO:0000256" key="2">
    <source>
        <dbReference type="SAM" id="Phobius"/>
    </source>
</evidence>
<feature type="region of interest" description="Disordered" evidence="1">
    <location>
        <begin position="112"/>
        <end position="143"/>
    </location>
</feature>
<feature type="transmembrane region" description="Helical" evidence="2">
    <location>
        <begin position="37"/>
        <end position="64"/>
    </location>
</feature>
<sequence length="143" mass="14705">MALYGFVSAAMSLIYIVGILAIFGYGLVKAQGHQRTALLLSGGLLVGSVLLGLVASFVGSFIGLGGIQTFGFVGRLAELVGLGVLVFAFVKQPAVTEAGALPAAGSGYLTPGPYAPNQNQQGQNQQGQNQQGPWQQGQGPHLY</sequence>
<gene>
    <name evidence="3" type="ORF">FB460_2075</name>
</gene>